<dbReference type="KEGG" id="cyc:PCC7424_2225"/>
<dbReference type="HOGENOM" id="CLU_3134753_0_0_3"/>
<accession>B7KHF2</accession>
<name>B7KHF2_GLOC7</name>
<evidence type="ECO:0000313" key="1">
    <source>
        <dbReference type="EMBL" id="ACK70647.1"/>
    </source>
</evidence>
<gene>
    <name evidence="1" type="ordered locus">PCC7424_2225</name>
</gene>
<organism evidence="1 2">
    <name type="scientific">Gloeothece citriformis (strain PCC 7424)</name>
    <name type="common">Cyanothece sp. (strain PCC 7424)</name>
    <dbReference type="NCBI Taxonomy" id="65393"/>
    <lineage>
        <taxon>Bacteria</taxon>
        <taxon>Bacillati</taxon>
        <taxon>Cyanobacteriota</taxon>
        <taxon>Cyanophyceae</taxon>
        <taxon>Oscillatoriophycideae</taxon>
        <taxon>Chroococcales</taxon>
        <taxon>Aphanothecaceae</taxon>
        <taxon>Gloeothece</taxon>
        <taxon>Gloeothece citriformis</taxon>
    </lineage>
</organism>
<evidence type="ECO:0000313" key="2">
    <source>
        <dbReference type="Proteomes" id="UP000002384"/>
    </source>
</evidence>
<reference evidence="2" key="1">
    <citation type="journal article" date="2011" name="MBio">
        <title>Novel metabolic attributes of the genus Cyanothece, comprising a group of unicellular nitrogen-fixing Cyanobacteria.</title>
        <authorList>
            <person name="Bandyopadhyay A."/>
            <person name="Elvitigala T."/>
            <person name="Welsh E."/>
            <person name="Stockel J."/>
            <person name="Liberton M."/>
            <person name="Min H."/>
            <person name="Sherman L.A."/>
            <person name="Pakrasi H.B."/>
        </authorList>
    </citation>
    <scope>NUCLEOTIDE SEQUENCE [LARGE SCALE GENOMIC DNA]</scope>
    <source>
        <strain evidence="2">PCC 7424</strain>
    </source>
</reference>
<keyword evidence="2" id="KW-1185">Reference proteome</keyword>
<dbReference type="AlphaFoldDB" id="B7KHF2"/>
<dbReference type="EMBL" id="CP001291">
    <property type="protein sequence ID" value="ACK70647.1"/>
    <property type="molecule type" value="Genomic_DNA"/>
</dbReference>
<sequence>MSLKENGEMITFRLYLIEQRLYVLAASQEKPGQIEQSVLSFFDSFRLLN</sequence>
<dbReference type="Proteomes" id="UP000002384">
    <property type="component" value="Chromosome"/>
</dbReference>
<proteinExistence type="predicted"/>
<protein>
    <submittedName>
        <fullName evidence="1">Uncharacterized protein</fullName>
    </submittedName>
</protein>